<sequence>MLEERSGAGSAPASFKVSHTVEAATVTPRTSSSPGASGVWVSVLPDVFHARECRAGAAGGSARG</sequence>
<accession>A0A1I2SSL9</accession>
<evidence type="ECO:0000313" key="1">
    <source>
        <dbReference type="EMBL" id="SFG54869.1"/>
    </source>
</evidence>
<name>A0A1I2SSL9_9ACTN</name>
<evidence type="ECO:0000313" key="2">
    <source>
        <dbReference type="Proteomes" id="UP000181942"/>
    </source>
</evidence>
<dbReference type="EMBL" id="FONR01000022">
    <property type="protein sequence ID" value="SFG54869.1"/>
    <property type="molecule type" value="Genomic_DNA"/>
</dbReference>
<organism evidence="1 2">
    <name type="scientific">Streptomyces mirabilis</name>
    <dbReference type="NCBI Taxonomy" id="68239"/>
    <lineage>
        <taxon>Bacteria</taxon>
        <taxon>Bacillati</taxon>
        <taxon>Actinomycetota</taxon>
        <taxon>Actinomycetes</taxon>
        <taxon>Kitasatosporales</taxon>
        <taxon>Streptomycetaceae</taxon>
        <taxon>Streptomyces</taxon>
    </lineage>
</organism>
<dbReference type="AlphaFoldDB" id="A0A1I2SSL9"/>
<reference evidence="1 2" key="1">
    <citation type="submission" date="2016-10" db="EMBL/GenBank/DDBJ databases">
        <authorList>
            <person name="de Groot N.N."/>
        </authorList>
    </citation>
    <scope>NUCLEOTIDE SEQUENCE [LARGE SCALE GENOMIC DNA]</scope>
    <source>
        <strain evidence="1 2">OK461</strain>
    </source>
</reference>
<gene>
    <name evidence="1" type="ORF">SAMN02787118_122132</name>
</gene>
<proteinExistence type="predicted"/>
<protein>
    <submittedName>
        <fullName evidence="1">Uncharacterized protein</fullName>
    </submittedName>
</protein>
<dbReference type="Proteomes" id="UP000181942">
    <property type="component" value="Unassembled WGS sequence"/>
</dbReference>